<sequence>MGTHLAKRGISRRSFIKYSSAMASLLALPPGAVAGFTNQFLKAKRPSVIWLSFQECTGCTESLTRSHAPTIEDLIFDIVSLDYHHTLQAASGEAAESARQQAMSAAFGNYYLVVDGAVPAGDTAVCSTIAGRTNLDLLQETIQGAKAVIAIGSCAAFGGLPAAYPNPTGAAGVSELMDRGEIEKKPLINLPGCPPLPVAISSVLAHLVVFEKFPALDVLNRPLSIYATTVHDRCSRYHFYENEQFAERFDDEGARQGWCLYKLGCKGPTTHNACAVVKWNQGTSFPIEAGHPCIGCSEPDFWDKGGFYQTLDSAMLSYSPRNEAHETCIQEGAQLYEENCVYCHSFDPADFKTAPDKIAELLRSGDIRSHSRLQFSDDQLTILEKYLEESQ</sequence>
<dbReference type="InterPro" id="IPR037024">
    <property type="entry name" value="NiFe_Hase_small_N_sf"/>
</dbReference>
<feature type="domain" description="Cytochrome-c3 hydrogenase C-terminal" evidence="17">
    <location>
        <begin position="226"/>
        <end position="306"/>
    </location>
</feature>
<evidence type="ECO:0000256" key="7">
    <source>
        <dbReference type="ARBA" id="ARBA00022485"/>
    </source>
</evidence>
<dbReference type="GO" id="GO:0009375">
    <property type="term" value="C:ferredoxin hydrogenase complex"/>
    <property type="evidence" value="ECO:0007669"/>
    <property type="project" value="InterPro"/>
</dbReference>
<dbReference type="InterPro" id="IPR037148">
    <property type="entry name" value="NiFe-Hase_small_C_sf"/>
</dbReference>
<evidence type="ECO:0000256" key="12">
    <source>
        <dbReference type="ARBA" id="ARBA00023014"/>
    </source>
</evidence>
<dbReference type="GO" id="GO:0020037">
    <property type="term" value="F:heme binding"/>
    <property type="evidence" value="ECO:0007669"/>
    <property type="project" value="InterPro"/>
</dbReference>
<dbReference type="Gene3D" id="4.10.480.10">
    <property type="entry name" value="Cytochrome-c3 hydrogenase, C-terminal domain"/>
    <property type="match status" value="1"/>
</dbReference>
<dbReference type="Pfam" id="PF14720">
    <property type="entry name" value="NiFe_hyd_SSU_C"/>
    <property type="match status" value="1"/>
</dbReference>
<dbReference type="InterPro" id="IPR006137">
    <property type="entry name" value="NADH_UbQ_OxRdtase-like_20kDa"/>
</dbReference>
<feature type="signal peptide" evidence="15">
    <location>
        <begin position="1"/>
        <end position="34"/>
    </location>
</feature>
<dbReference type="EC" id="1.12.99.6" evidence="6"/>
<dbReference type="Pfam" id="PF01058">
    <property type="entry name" value="Oxidored_q6"/>
    <property type="match status" value="1"/>
</dbReference>
<evidence type="ECO:0000256" key="6">
    <source>
        <dbReference type="ARBA" id="ARBA00012082"/>
    </source>
</evidence>
<comment type="subunit">
    <text evidence="5">Heterodimer of a large and a small subunit.</text>
</comment>
<keyword evidence="11" id="KW-0408">Iron</keyword>
<dbReference type="GO" id="GO:0008901">
    <property type="term" value="F:ferredoxin hydrogenase activity"/>
    <property type="evidence" value="ECO:0007669"/>
    <property type="project" value="InterPro"/>
</dbReference>
<evidence type="ECO:0000256" key="4">
    <source>
        <dbReference type="ARBA" id="ARBA00006605"/>
    </source>
</evidence>
<evidence type="ECO:0000256" key="3">
    <source>
        <dbReference type="ARBA" id="ARBA00004196"/>
    </source>
</evidence>
<evidence type="ECO:0000256" key="8">
    <source>
        <dbReference type="ARBA" id="ARBA00022723"/>
    </source>
</evidence>
<dbReference type="PRINTS" id="PR00614">
    <property type="entry name" value="NIHGNASESMLL"/>
</dbReference>
<evidence type="ECO:0000259" key="16">
    <source>
        <dbReference type="Pfam" id="PF01058"/>
    </source>
</evidence>
<dbReference type="AlphaFoldDB" id="A0A1T2KZ69"/>
<dbReference type="GO" id="GO:0030313">
    <property type="term" value="C:cell envelope"/>
    <property type="evidence" value="ECO:0007669"/>
    <property type="project" value="UniProtKB-SubCell"/>
</dbReference>
<dbReference type="InterPro" id="IPR001821">
    <property type="entry name" value="NiFe_hydrogenase_ssu"/>
</dbReference>
<comment type="catalytic activity">
    <reaction evidence="14">
        <text>H2 + A = AH2</text>
        <dbReference type="Rhea" id="RHEA:12116"/>
        <dbReference type="ChEBI" id="CHEBI:13193"/>
        <dbReference type="ChEBI" id="CHEBI:17499"/>
        <dbReference type="ChEBI" id="CHEBI:18276"/>
        <dbReference type="EC" id="1.12.99.6"/>
    </reaction>
</comment>
<dbReference type="PANTHER" id="PTHR30013:SF7">
    <property type="entry name" value="HYDROGENASE-2 SMALL CHAIN"/>
    <property type="match status" value="1"/>
</dbReference>
<organism evidence="18 19">
    <name type="scientific">Solemya elarraichensis gill symbiont</name>
    <dbReference type="NCBI Taxonomy" id="1918949"/>
    <lineage>
        <taxon>Bacteria</taxon>
        <taxon>Pseudomonadati</taxon>
        <taxon>Pseudomonadota</taxon>
        <taxon>Gammaproteobacteria</taxon>
        <taxon>sulfur-oxidizing symbionts</taxon>
    </lineage>
</organism>
<evidence type="ECO:0000313" key="19">
    <source>
        <dbReference type="Proteomes" id="UP000190198"/>
    </source>
</evidence>
<comment type="cofactor">
    <cofactor evidence="2">
        <name>[4Fe-4S] cluster</name>
        <dbReference type="ChEBI" id="CHEBI:49883"/>
    </cofactor>
</comment>
<evidence type="ECO:0000256" key="14">
    <source>
        <dbReference type="ARBA" id="ARBA00048757"/>
    </source>
</evidence>
<accession>A0A1T2KZ69</accession>
<dbReference type="GO" id="GO:0009055">
    <property type="term" value="F:electron transfer activity"/>
    <property type="evidence" value="ECO:0007669"/>
    <property type="project" value="InterPro"/>
</dbReference>
<dbReference type="GO" id="GO:0016020">
    <property type="term" value="C:membrane"/>
    <property type="evidence" value="ECO:0007669"/>
    <property type="project" value="TreeGrafter"/>
</dbReference>
<comment type="similarity">
    <text evidence="4">Belongs to the [NiFe]/[NiFeSe] hydrogenase small subunit family.</text>
</comment>
<protein>
    <recommendedName>
        <fullName evidence="6">hydrogenase (acceptor)</fullName>
        <ecNumber evidence="6">1.12.99.6</ecNumber>
    </recommendedName>
</protein>
<dbReference type="PROSITE" id="PS51318">
    <property type="entry name" value="TAT"/>
    <property type="match status" value="1"/>
</dbReference>
<feature type="domain" description="NADH:ubiquinone oxidoreductase-like 20kDa subunit" evidence="16">
    <location>
        <begin position="56"/>
        <end position="207"/>
    </location>
</feature>
<dbReference type="InterPro" id="IPR027394">
    <property type="entry name" value="Cytochrome-c3_hydrogenase_C"/>
</dbReference>
<dbReference type="SUPFAM" id="SSF46626">
    <property type="entry name" value="Cytochrome c"/>
    <property type="match status" value="1"/>
</dbReference>
<dbReference type="GO" id="GO:0051539">
    <property type="term" value="F:4 iron, 4 sulfur cluster binding"/>
    <property type="evidence" value="ECO:0007669"/>
    <property type="project" value="UniProtKB-KW"/>
</dbReference>
<evidence type="ECO:0000256" key="13">
    <source>
        <dbReference type="ARBA" id="ARBA00023291"/>
    </source>
</evidence>
<name>A0A1T2KZ69_9GAMM</name>
<gene>
    <name evidence="18" type="ORF">BOW52_09605</name>
</gene>
<dbReference type="InterPro" id="IPR006311">
    <property type="entry name" value="TAT_signal"/>
</dbReference>
<dbReference type="SUPFAM" id="SSF56770">
    <property type="entry name" value="HydA/Nqo6-like"/>
    <property type="match status" value="1"/>
</dbReference>
<comment type="subcellular location">
    <subcellularLocation>
        <location evidence="3">Cell envelope</location>
    </subcellularLocation>
</comment>
<keyword evidence="9 15" id="KW-0732">Signal</keyword>
<dbReference type="EMBL" id="MPRK01000235">
    <property type="protein sequence ID" value="OOZ38016.1"/>
    <property type="molecule type" value="Genomic_DNA"/>
</dbReference>
<evidence type="ECO:0000256" key="9">
    <source>
        <dbReference type="ARBA" id="ARBA00022729"/>
    </source>
</evidence>
<proteinExistence type="inferred from homology"/>
<evidence type="ECO:0000313" key="18">
    <source>
        <dbReference type="EMBL" id="OOZ38016.1"/>
    </source>
</evidence>
<dbReference type="PANTHER" id="PTHR30013">
    <property type="entry name" value="NIFE / NIFESE HYDROGENASE SMALL SUBUNIT FAMILY MEMBER"/>
    <property type="match status" value="1"/>
</dbReference>
<comment type="caution">
    <text evidence="18">The sequence shown here is derived from an EMBL/GenBank/DDBJ whole genome shotgun (WGS) entry which is preliminary data.</text>
</comment>
<feature type="chain" id="PRO_5012345884" description="hydrogenase (acceptor)" evidence="15">
    <location>
        <begin position="35"/>
        <end position="391"/>
    </location>
</feature>
<keyword evidence="10" id="KW-0560">Oxidoreductase</keyword>
<evidence type="ECO:0000256" key="10">
    <source>
        <dbReference type="ARBA" id="ARBA00023002"/>
    </source>
</evidence>
<dbReference type="GO" id="GO:0009061">
    <property type="term" value="P:anaerobic respiration"/>
    <property type="evidence" value="ECO:0007669"/>
    <property type="project" value="TreeGrafter"/>
</dbReference>
<dbReference type="Proteomes" id="UP000190198">
    <property type="component" value="Unassembled WGS sequence"/>
</dbReference>
<dbReference type="GO" id="GO:0046872">
    <property type="term" value="F:metal ion binding"/>
    <property type="evidence" value="ECO:0007669"/>
    <property type="project" value="UniProtKB-KW"/>
</dbReference>
<evidence type="ECO:0000256" key="5">
    <source>
        <dbReference type="ARBA" id="ARBA00011771"/>
    </source>
</evidence>
<keyword evidence="7" id="KW-0004">4Fe-4S</keyword>
<reference evidence="18 19" key="1">
    <citation type="submission" date="2016-11" db="EMBL/GenBank/DDBJ databases">
        <title>Mixed transmission modes and dynamic genome evolution in an obligate animal-bacterial symbiosis.</title>
        <authorList>
            <person name="Russell S.L."/>
            <person name="Corbett-Detig R.B."/>
            <person name="Cavanaugh C.M."/>
        </authorList>
    </citation>
    <scope>NUCLEOTIDE SEQUENCE [LARGE SCALE GENOMIC DNA]</scope>
    <source>
        <strain evidence="18">Sp-SM6</strain>
    </source>
</reference>
<dbReference type="GO" id="GO:0044569">
    <property type="term" value="C:[Ni-Fe] hydrogenase complex"/>
    <property type="evidence" value="ECO:0007669"/>
    <property type="project" value="TreeGrafter"/>
</dbReference>
<evidence type="ECO:0000256" key="2">
    <source>
        <dbReference type="ARBA" id="ARBA00001966"/>
    </source>
</evidence>
<evidence type="ECO:0000256" key="11">
    <source>
        <dbReference type="ARBA" id="ARBA00023004"/>
    </source>
</evidence>
<evidence type="ECO:0000256" key="1">
    <source>
        <dbReference type="ARBA" id="ARBA00001927"/>
    </source>
</evidence>
<dbReference type="InterPro" id="IPR036909">
    <property type="entry name" value="Cyt_c-like_dom_sf"/>
</dbReference>
<evidence type="ECO:0000259" key="17">
    <source>
        <dbReference type="Pfam" id="PF14720"/>
    </source>
</evidence>
<comment type="cofactor">
    <cofactor evidence="1">
        <name>[3Fe-4S] cluster</name>
        <dbReference type="ChEBI" id="CHEBI:21137"/>
    </cofactor>
</comment>
<keyword evidence="19" id="KW-1185">Reference proteome</keyword>
<dbReference type="GO" id="GO:0051538">
    <property type="term" value="F:3 iron, 4 sulfur cluster binding"/>
    <property type="evidence" value="ECO:0007669"/>
    <property type="project" value="UniProtKB-KW"/>
</dbReference>
<keyword evidence="8" id="KW-0479">Metal-binding</keyword>
<keyword evidence="12" id="KW-0411">Iron-sulfur</keyword>
<dbReference type="Gene3D" id="3.40.50.700">
    <property type="entry name" value="NADH:ubiquinone oxidoreductase-like, 20kDa subunit"/>
    <property type="match status" value="1"/>
</dbReference>
<keyword evidence="13" id="KW-0003">3Fe-4S</keyword>
<dbReference type="NCBIfam" id="TIGR00391">
    <property type="entry name" value="hydA"/>
    <property type="match status" value="1"/>
</dbReference>
<evidence type="ECO:0000256" key="15">
    <source>
        <dbReference type="SAM" id="SignalP"/>
    </source>
</evidence>
<dbReference type="GO" id="GO:0033748">
    <property type="term" value="F:hydrogenase (acceptor) activity"/>
    <property type="evidence" value="ECO:0007669"/>
    <property type="project" value="UniProtKB-EC"/>
</dbReference>